<feature type="domain" description="LAA1-like C-terminal TPR repeats" evidence="1">
    <location>
        <begin position="1837"/>
        <end position="1991"/>
    </location>
</feature>
<dbReference type="EMBL" id="HG316457">
    <property type="protein sequence ID" value="CDF89712.1"/>
    <property type="molecule type" value="Genomic_DNA"/>
</dbReference>
<proteinExistence type="predicted"/>
<dbReference type="InterPro" id="IPR040108">
    <property type="entry name" value="Laa1/Sip1/HEATR5"/>
</dbReference>
<dbReference type="GO" id="GO:0006897">
    <property type="term" value="P:endocytosis"/>
    <property type="evidence" value="ECO:0007669"/>
    <property type="project" value="TreeGrafter"/>
</dbReference>
<evidence type="ECO:0000313" key="2">
    <source>
        <dbReference type="EMBL" id="CDF89712.1"/>
    </source>
</evidence>
<dbReference type="OrthoDB" id="192608at2759"/>
<dbReference type="GO" id="GO:0030139">
    <property type="term" value="C:endocytic vesicle"/>
    <property type="evidence" value="ECO:0007669"/>
    <property type="project" value="TreeGrafter"/>
</dbReference>
<reference evidence="3" key="1">
    <citation type="journal article" date="2013" name="Genome Announc.">
        <title>Genome sequence of the food spoilage yeast Zygosaccharomyces bailii CLIB 213(T).</title>
        <authorList>
            <person name="Galeote V."/>
            <person name="Bigey F."/>
            <person name="Devillers H."/>
            <person name="Neuveglise C."/>
            <person name="Dequin S."/>
        </authorList>
    </citation>
    <scope>NUCLEOTIDE SEQUENCE [LARGE SCALE GENOMIC DNA]</scope>
    <source>
        <strain evidence="3">CLIB 213 / ATCC 58445 / CBS 680 / CCRC 21525 / NBRC 1098 / NCYC 1416 / NRRL Y-2227</strain>
    </source>
</reference>
<gene>
    <name evidence="2" type="ORF">BN860_10858g</name>
</gene>
<dbReference type="Pfam" id="PF20210">
    <property type="entry name" value="Laa1_Sip1_HTR5"/>
    <property type="match status" value="1"/>
</dbReference>
<dbReference type="GO" id="GO:0016020">
    <property type="term" value="C:membrane"/>
    <property type="evidence" value="ECO:0007669"/>
    <property type="project" value="TreeGrafter"/>
</dbReference>
<dbReference type="Proteomes" id="UP000019375">
    <property type="component" value="Unassembled WGS sequence"/>
</dbReference>
<keyword evidence="3" id="KW-1185">Reference proteome</keyword>
<dbReference type="InterPro" id="IPR046837">
    <property type="entry name" value="Laa1/Sip1/HEATR5-like_HEAT"/>
</dbReference>
<dbReference type="GO" id="GO:0005794">
    <property type="term" value="C:Golgi apparatus"/>
    <property type="evidence" value="ECO:0007669"/>
    <property type="project" value="TreeGrafter"/>
</dbReference>
<accession>A0A8J2T6Q2</accession>
<dbReference type="GO" id="GO:0008104">
    <property type="term" value="P:intracellular protein localization"/>
    <property type="evidence" value="ECO:0007669"/>
    <property type="project" value="TreeGrafter"/>
</dbReference>
<dbReference type="PANTHER" id="PTHR21663:SF0">
    <property type="entry name" value="HEAT REPEAT-CONTAINING PROTEIN 5B"/>
    <property type="match status" value="1"/>
</dbReference>
<name>A0A8J2T6Q2_ZYGB2</name>
<dbReference type="GO" id="GO:0042147">
    <property type="term" value="P:retrograde transport, endosome to Golgi"/>
    <property type="evidence" value="ECO:0007669"/>
    <property type="project" value="TreeGrafter"/>
</dbReference>
<dbReference type="Pfam" id="PF25808">
    <property type="entry name" value="TPR_LAA1_C"/>
    <property type="match status" value="1"/>
</dbReference>
<evidence type="ECO:0000313" key="3">
    <source>
        <dbReference type="Proteomes" id="UP000019375"/>
    </source>
</evidence>
<dbReference type="InterPro" id="IPR016024">
    <property type="entry name" value="ARM-type_fold"/>
</dbReference>
<dbReference type="PANTHER" id="PTHR21663">
    <property type="entry name" value="HYPOTHETICAL HEAT DOMAIN-CONTAINING"/>
    <property type="match status" value="1"/>
</dbReference>
<evidence type="ECO:0000259" key="1">
    <source>
        <dbReference type="Pfam" id="PF25808"/>
    </source>
</evidence>
<protein>
    <submittedName>
        <fullName evidence="2">ZYBA0S04-10858g1_1</fullName>
    </submittedName>
</protein>
<organism evidence="2 3">
    <name type="scientific">Zygosaccharomyces bailii (strain CLIB 213 / ATCC 58445 / CBS 680 / BCRC 21525 / NBRC 1098 / NCYC 1416 / NRRL Y-2227)</name>
    <dbReference type="NCBI Taxonomy" id="1333698"/>
    <lineage>
        <taxon>Eukaryota</taxon>
        <taxon>Fungi</taxon>
        <taxon>Dikarya</taxon>
        <taxon>Ascomycota</taxon>
        <taxon>Saccharomycotina</taxon>
        <taxon>Saccharomycetes</taxon>
        <taxon>Saccharomycetales</taxon>
        <taxon>Saccharomycetaceae</taxon>
        <taxon>Zygosaccharomyces</taxon>
    </lineage>
</organism>
<dbReference type="InterPro" id="IPR057981">
    <property type="entry name" value="TPR_LAA1-like_C"/>
</dbReference>
<dbReference type="SUPFAM" id="SSF48371">
    <property type="entry name" value="ARM repeat"/>
    <property type="match status" value="2"/>
</dbReference>
<sequence>MPVLDLVEFIASSNRKRHDLFSWVTDNFDILYRGQNQENTDDYTKKLLEVQGQLEKFVRYSANLEEEKNVNSHYIYIRVAQLYTFCLTQLEKGHNGKSYDAAELLAKVLAEKYIEFEVEEKIDGKEKKKKKSNSKKTYVYSPCKDMACTILTQFYETFGNGLSALGPLISESIFKNLKKMLEKTKYIHASFMTSLMQLQAAILKNTHNMPTSYTFYSKFSKLSKLILDSIQIDDEDYPVNFLSSIIEVWALYLRQDQFIKENSNDLMTNLCAKFSEREWGMYGMVNDETRSYTARSLAEVMFHFYRLRKLITLDQVWEAYAEIFGEDMPRELEVGCFESIVHFIGLCSASNNEFFGGTHYLQIVRSLSCALFERAHARKQGLESMSRRLRYFEHMHDIFLPRIWDSSKSQILFQIMGCTEKEDYHDSNVKADMRFSINANAELQWYTLMQLELVRRLLGSLSSSFGNEQHIVQHIKEELIKLSTCDVFIIRIHAVEILKIFLVSLPEYLSETIEGQLTALSNNFKHEENFPFSINHGRALIIANLIDCADKDYVSYELIMRITVFATAFIKNHTTSTVSSLYFKGLVCWILLIGLVNYKDEQYLAMQSSQLFLFWKVLLTHTFSYRDQDELYKNLEIRNHALVCLLAYLGNVSIEKDVAKQVSYLLTKCSNYNHSITLKSGSIDKALLINEYRLLQVYLKIHEFIKKDFNSSLLILIIKNFSDPNLYGESVSPVVDSLKKTGTKKPQLKDTGTENLALEASVNTLLCQNDGFAFGLSSKIYSSGVTGLSIKSNKAPDFQVEHSGNSRRYYWYEIYENEITKPILPILCLDYLIMLYGVGGYSGKDRYGPRITTSLIDSSMEIFSLVFPYLNSKIQYSVIESLNLSMFSKMTTPLRSVAIAANSIVAIHGALKIIQEDGLSLEISVGQLLMESVKKINFYDDPFLTYLKADCIGMITAAVSRGIIDKPSPEYVIEQSNILIKNVVDVTDPYRRVLHALSLSAIFKYNSHIAKFNSFFEVIFALLKDPHPVVHAWSLKAMHILLKKYQSIDITIASNLMLTLEEVATDPEFGVFGSSIIRYNHNKEFNSHIVIGQIFCTLTETIGPSILDLDKIAIESFKNVTFGCISANDAVCESLGLSIYENIATFKLNDILCDEVFIGLAKDVIAGSFITGFGSTYYNCHFTGSNKLIPFTTSLRATFNEFRLFTQLLRLQRGAMFVKSVDIQSWRYLTLYPNCEELIEYFFAWLEQTYKQDIYWFDKLCLMFNMTRSKLFQGFFQKMDIILQQEGLKKAEEKQIKGEEEESITKSSKKNVKNGGSEGSYNICWLAKMVILRLILFLCKKSQTDKDLFTIFGMQIPTLIKISFQASTTRVSSMKNLGLEILNILLKQYMRINETNEHLMIEQQEAQITSALMPAFSSGSSPDNVASAINVTAEFLGSKIAPLERMSRISHLLVALLGNFTDKTSNMKVGETKIITQRARRKVELAILNAWAWLVHSSIAKKNDELFVFTKGYLDAVVPLWIISLREYVMVKYEGVKTRGEVEDGKKESFIESRNTKLELYEPVWLNFVIALGSLMETDHEYISRCLNNEELESFMFILFAQCMETVVKNIDDHSTKMKVLPALHNILNNSLPINSLFEDDIHSEIVGILDRLMIMGDNSERIQLIYIINDLIVGYTKQNTTHEAFLEGIDKLYELLRLLLMPIAKILPFIKYTSSEGGSNTNFNLTESDLCLLKLAFGVFESNVSKFDDLFKVDLYACLLFIMGRIYESEAANTVVGTILPLLKSLTRGLIAHSDKVSMLDIFFSSIKNILHENVDEEKQLATILILLTNGYDGFDDADLESFSKLLVNGLCRSETQAIAVQGFKTIINLSYKYKNCSILLKKAINTMSSILRVENSVTVHKLALEIIGFFNKKVLDEQPDKSNFTISLVLVFVLNSCNTCPDIREAAGDKILAIMELNPAAFKSAISAGLDLEQRKTVLKIVEDSSQYKNLDRSTTSSVPLKLRFFE</sequence>
<dbReference type="GO" id="GO:0005829">
    <property type="term" value="C:cytosol"/>
    <property type="evidence" value="ECO:0007669"/>
    <property type="project" value="GOC"/>
</dbReference>